<dbReference type="InterPro" id="IPR011990">
    <property type="entry name" value="TPR-like_helical_dom_sf"/>
</dbReference>
<evidence type="ECO:0000256" key="1">
    <source>
        <dbReference type="ARBA" id="ARBA00004442"/>
    </source>
</evidence>
<comment type="caution">
    <text evidence="7">The sequence shown here is derived from an EMBL/GenBank/DDBJ whole genome shotgun (WGS) entry which is preliminary data.</text>
</comment>
<proteinExistence type="inferred from homology"/>
<dbReference type="Gene3D" id="1.25.40.390">
    <property type="match status" value="1"/>
</dbReference>
<evidence type="ECO:0000313" key="7">
    <source>
        <dbReference type="EMBL" id="MUP42377.1"/>
    </source>
</evidence>
<name>A0A7K1LNL8_9FLAO</name>
<dbReference type="Proteomes" id="UP000460416">
    <property type="component" value="Unassembled WGS sequence"/>
</dbReference>
<protein>
    <submittedName>
        <fullName evidence="7">RagB/SusD family nutrient uptake outer membrane protein</fullName>
    </submittedName>
</protein>
<dbReference type="EMBL" id="VJVW01000002">
    <property type="protein sequence ID" value="MUP42377.1"/>
    <property type="molecule type" value="Genomic_DNA"/>
</dbReference>
<gene>
    <name evidence="7" type="ORF">FLP08_07320</name>
</gene>
<comment type="similarity">
    <text evidence="2">Belongs to the SusD family.</text>
</comment>
<dbReference type="CDD" id="cd08977">
    <property type="entry name" value="SusD"/>
    <property type="match status" value="1"/>
</dbReference>
<dbReference type="SUPFAM" id="SSF48452">
    <property type="entry name" value="TPR-like"/>
    <property type="match status" value="1"/>
</dbReference>
<dbReference type="AlphaFoldDB" id="A0A7K1LNL8"/>
<organism evidence="7 8">
    <name type="scientific">Christiangramia aestuarii</name>
    <dbReference type="NCBI Taxonomy" id="1028746"/>
    <lineage>
        <taxon>Bacteria</taxon>
        <taxon>Pseudomonadati</taxon>
        <taxon>Bacteroidota</taxon>
        <taxon>Flavobacteriia</taxon>
        <taxon>Flavobacteriales</taxon>
        <taxon>Flavobacteriaceae</taxon>
        <taxon>Christiangramia</taxon>
    </lineage>
</organism>
<feature type="domain" description="RagB/SusD" evidence="6">
    <location>
        <begin position="315"/>
        <end position="399"/>
    </location>
</feature>
<keyword evidence="8" id="KW-1185">Reference proteome</keyword>
<evidence type="ECO:0000256" key="3">
    <source>
        <dbReference type="ARBA" id="ARBA00022729"/>
    </source>
</evidence>
<evidence type="ECO:0000256" key="5">
    <source>
        <dbReference type="ARBA" id="ARBA00023237"/>
    </source>
</evidence>
<keyword evidence="3" id="KW-0732">Signal</keyword>
<keyword evidence="5" id="KW-0998">Cell outer membrane</keyword>
<accession>A0A7K1LNL8</accession>
<evidence type="ECO:0000259" key="6">
    <source>
        <dbReference type="Pfam" id="PF07980"/>
    </source>
</evidence>
<reference evidence="7 8" key="1">
    <citation type="submission" date="2019-07" db="EMBL/GenBank/DDBJ databases">
        <title>Gramella aestuarii sp. nov., isolated from a tidal flat, and emended description of Gramella echinicola.</title>
        <authorList>
            <person name="Liu L."/>
        </authorList>
    </citation>
    <scope>NUCLEOTIDE SEQUENCE [LARGE SCALE GENOMIC DNA]</scope>
    <source>
        <strain evidence="7 8">BS12</strain>
    </source>
</reference>
<dbReference type="OrthoDB" id="9794888at2"/>
<evidence type="ECO:0000256" key="4">
    <source>
        <dbReference type="ARBA" id="ARBA00023136"/>
    </source>
</evidence>
<dbReference type="InterPro" id="IPR012944">
    <property type="entry name" value="SusD_RagB_dom"/>
</dbReference>
<comment type="subcellular location">
    <subcellularLocation>
        <location evidence="1">Cell outer membrane</location>
    </subcellularLocation>
</comment>
<dbReference type="GO" id="GO:0009279">
    <property type="term" value="C:cell outer membrane"/>
    <property type="evidence" value="ECO:0007669"/>
    <property type="project" value="UniProtKB-SubCell"/>
</dbReference>
<evidence type="ECO:0000313" key="8">
    <source>
        <dbReference type="Proteomes" id="UP000460416"/>
    </source>
</evidence>
<dbReference type="Pfam" id="PF07980">
    <property type="entry name" value="SusD_RagB"/>
    <property type="match status" value="1"/>
</dbReference>
<evidence type="ECO:0000256" key="2">
    <source>
        <dbReference type="ARBA" id="ARBA00006275"/>
    </source>
</evidence>
<keyword evidence="4" id="KW-0472">Membrane</keyword>
<sequence length="426" mass="47260">MFGLVIFSGCELDEIENPNAPTVSSFAEGASEGDIMLLASGLEAVMRNDLAFHYDTVSILGREYYDLSGVDPRYTGELLKGPLDNNGFLTTRAYAAWYKVVKTANILIEAVENSVAGLSDAEKNDYYGYAKTLKAYALLMVANRQYDNGIRIDVADPDNLGPNVSYEEALTAIMSLLDEADAHLANGTEEFVSLSSGFDGFDTASTFSEFNRALAARVALYQDNDQMVLNLLEESFLDLDGDLYEGPAHVFGLTGNDILNAQFHVPLQSGQEFMVHPTWVADAANGDLRIEEKTIRFEDSTSFDGLTAIDQIAVYDKNTDPVYLIRNEELILIYAEANIGIDNDEAVEAINIVRNAAGLDDYSGSTDEQALIEEVLRQRRYSLLAEGHRWIDLRRLDRLNENYIPLDRDGDNIIDAFPTPFTEQLQ</sequence>